<dbReference type="SUPFAM" id="SSF54565">
    <property type="entry name" value="Ribosomal protein S16"/>
    <property type="match status" value="1"/>
</dbReference>
<dbReference type="InterPro" id="IPR000307">
    <property type="entry name" value="Ribosomal_bS16"/>
</dbReference>
<dbReference type="Pfam" id="PF00886">
    <property type="entry name" value="Ribosomal_S16"/>
    <property type="match status" value="1"/>
</dbReference>
<dbReference type="InterPro" id="IPR023803">
    <property type="entry name" value="Ribosomal_bS16_dom_sf"/>
</dbReference>
<dbReference type="PANTHER" id="PTHR33692:SF1">
    <property type="entry name" value="RIBOSOME MATURATION FACTOR RIMM"/>
    <property type="match status" value="1"/>
</dbReference>
<keyword evidence="6" id="KW-0143">Chaperone</keyword>
<dbReference type="AlphaFoldDB" id="A0A7R9L7F5"/>
<evidence type="ECO:0000256" key="1">
    <source>
        <dbReference type="ARBA" id="ARBA00006668"/>
    </source>
</evidence>
<dbReference type="Gene3D" id="2.30.30.240">
    <property type="entry name" value="PRC-barrel domain"/>
    <property type="match status" value="1"/>
</dbReference>
<keyword evidence="7" id="KW-0687">Ribonucleoprotein</keyword>
<dbReference type="GO" id="GO:0005840">
    <property type="term" value="C:ribosome"/>
    <property type="evidence" value="ECO:0007669"/>
    <property type="project" value="UniProtKB-KW"/>
</dbReference>
<dbReference type="InterPro" id="IPR002676">
    <property type="entry name" value="RimM_N"/>
</dbReference>
<dbReference type="HAMAP" id="MF_00385">
    <property type="entry name" value="Ribosomal_bS16"/>
    <property type="match status" value="1"/>
</dbReference>
<evidence type="ECO:0000256" key="5">
    <source>
        <dbReference type="ARBA" id="ARBA00022980"/>
    </source>
</evidence>
<dbReference type="Gene3D" id="2.40.30.60">
    <property type="entry name" value="RimM"/>
    <property type="match status" value="1"/>
</dbReference>
<evidence type="ECO:0000256" key="7">
    <source>
        <dbReference type="ARBA" id="ARBA00023274"/>
    </source>
</evidence>
<dbReference type="GO" id="GO:0043022">
    <property type="term" value="F:ribosome binding"/>
    <property type="evidence" value="ECO:0007669"/>
    <property type="project" value="InterPro"/>
</dbReference>
<dbReference type="InterPro" id="IPR009000">
    <property type="entry name" value="Transl_B-barrel_sf"/>
</dbReference>
<dbReference type="Pfam" id="PF01782">
    <property type="entry name" value="RimM"/>
    <property type="match status" value="1"/>
</dbReference>
<dbReference type="InterPro" id="IPR056792">
    <property type="entry name" value="PRC_RimM"/>
</dbReference>
<dbReference type="InterPro" id="IPR020592">
    <property type="entry name" value="Ribosomal_bS16_CS"/>
</dbReference>
<dbReference type="InterPro" id="IPR036976">
    <property type="entry name" value="RimM_N_sf"/>
</dbReference>
<keyword evidence="13" id="KW-1185">Reference proteome</keyword>
<reference evidence="12" key="1">
    <citation type="submission" date="2020-11" db="EMBL/GenBank/DDBJ databases">
        <authorList>
            <person name="Tran Van P."/>
        </authorList>
    </citation>
    <scope>NUCLEOTIDE SEQUENCE</scope>
</reference>
<keyword evidence="3" id="KW-0690">Ribosome biogenesis</keyword>
<dbReference type="GO" id="GO:0006412">
    <property type="term" value="P:translation"/>
    <property type="evidence" value="ECO:0007669"/>
    <property type="project" value="InterPro"/>
</dbReference>
<dbReference type="GO" id="GO:0003735">
    <property type="term" value="F:structural constituent of ribosome"/>
    <property type="evidence" value="ECO:0007669"/>
    <property type="project" value="InterPro"/>
</dbReference>
<dbReference type="InterPro" id="IPR011961">
    <property type="entry name" value="RimM"/>
</dbReference>
<dbReference type="EMBL" id="CAJPVJ010000001">
    <property type="protein sequence ID" value="CAG2155603.1"/>
    <property type="molecule type" value="Genomic_DNA"/>
</dbReference>
<gene>
    <name evidence="12" type="ORF">ONB1V03_LOCUS4</name>
</gene>
<evidence type="ECO:0000259" key="10">
    <source>
        <dbReference type="Pfam" id="PF01782"/>
    </source>
</evidence>
<keyword evidence="4" id="KW-0698">rRNA processing</keyword>
<evidence type="ECO:0000256" key="8">
    <source>
        <dbReference type="ARBA" id="ARBA00035263"/>
    </source>
</evidence>
<dbReference type="Proteomes" id="UP000728032">
    <property type="component" value="Unassembled WGS sequence"/>
</dbReference>
<dbReference type="GO" id="GO:0005737">
    <property type="term" value="C:cytoplasm"/>
    <property type="evidence" value="ECO:0007669"/>
    <property type="project" value="UniProtKB-ARBA"/>
</dbReference>
<dbReference type="PANTHER" id="PTHR33692">
    <property type="entry name" value="RIBOSOME MATURATION FACTOR RIMM"/>
    <property type="match status" value="1"/>
</dbReference>
<evidence type="ECO:0000313" key="13">
    <source>
        <dbReference type="Proteomes" id="UP000728032"/>
    </source>
</evidence>
<dbReference type="GO" id="GO:0006364">
    <property type="term" value="P:rRNA processing"/>
    <property type="evidence" value="ECO:0007669"/>
    <property type="project" value="UniProtKB-KW"/>
</dbReference>
<feature type="domain" description="RimM N-terminal" evidence="10">
    <location>
        <begin position="86"/>
        <end position="168"/>
    </location>
</feature>
<evidence type="ECO:0000256" key="2">
    <source>
        <dbReference type="ARBA" id="ARBA00022490"/>
    </source>
</evidence>
<evidence type="ECO:0000256" key="9">
    <source>
        <dbReference type="ARBA" id="ARBA00035438"/>
    </source>
</evidence>
<evidence type="ECO:0000259" key="11">
    <source>
        <dbReference type="Pfam" id="PF24986"/>
    </source>
</evidence>
<name>A0A7R9L7F5_9ACAR</name>
<dbReference type="Pfam" id="PF24986">
    <property type="entry name" value="PRC_RimM"/>
    <property type="match status" value="1"/>
</dbReference>
<evidence type="ECO:0000256" key="6">
    <source>
        <dbReference type="ARBA" id="ARBA00023186"/>
    </source>
</evidence>
<dbReference type="NCBIfam" id="TIGR00002">
    <property type="entry name" value="S16"/>
    <property type="match status" value="1"/>
</dbReference>
<dbReference type="OrthoDB" id="407221at2759"/>
<dbReference type="InterPro" id="IPR011033">
    <property type="entry name" value="PRC_barrel-like_sf"/>
</dbReference>
<protein>
    <recommendedName>
        <fullName evidence="8">Small ribosomal subunit protein bS16m</fullName>
    </recommendedName>
    <alternativeName>
        <fullName evidence="9">28S ribosomal protein S16, mitochondrial</fullName>
    </alternativeName>
</protein>
<comment type="similarity">
    <text evidence="1">Belongs to the bacterial ribosomal protein bS16 family.</text>
</comment>
<dbReference type="GO" id="GO:1990904">
    <property type="term" value="C:ribonucleoprotein complex"/>
    <property type="evidence" value="ECO:0007669"/>
    <property type="project" value="UniProtKB-KW"/>
</dbReference>
<organism evidence="12">
    <name type="scientific">Oppiella nova</name>
    <dbReference type="NCBI Taxonomy" id="334625"/>
    <lineage>
        <taxon>Eukaryota</taxon>
        <taxon>Metazoa</taxon>
        <taxon>Ecdysozoa</taxon>
        <taxon>Arthropoda</taxon>
        <taxon>Chelicerata</taxon>
        <taxon>Arachnida</taxon>
        <taxon>Acari</taxon>
        <taxon>Acariformes</taxon>
        <taxon>Sarcoptiformes</taxon>
        <taxon>Oribatida</taxon>
        <taxon>Brachypylina</taxon>
        <taxon>Oppioidea</taxon>
        <taxon>Oppiidae</taxon>
        <taxon>Oppiella</taxon>
    </lineage>
</organism>
<dbReference type="Gene3D" id="3.30.1320.10">
    <property type="match status" value="1"/>
</dbReference>
<accession>A0A7R9L7F5</accession>
<dbReference type="HAMAP" id="MF_00014">
    <property type="entry name" value="Ribosome_mat_RimM"/>
    <property type="match status" value="1"/>
</dbReference>
<proteinExistence type="inferred from homology"/>
<dbReference type="EMBL" id="OC914826">
    <property type="protein sequence ID" value="CAD7636142.1"/>
    <property type="molecule type" value="Genomic_DNA"/>
</dbReference>
<evidence type="ECO:0000256" key="3">
    <source>
        <dbReference type="ARBA" id="ARBA00022517"/>
    </source>
</evidence>
<evidence type="ECO:0000256" key="4">
    <source>
        <dbReference type="ARBA" id="ARBA00022552"/>
    </source>
</evidence>
<evidence type="ECO:0000313" key="12">
    <source>
        <dbReference type="EMBL" id="CAD7636142.1"/>
    </source>
</evidence>
<sequence>MVVIRLARGGAKKRPFYQVIVTDSRNARDGRFIERIGFFNPTAQGKAEKLRLDADRFAHWVAQGAQPSERSKPMTPAQNVPEDRIQIGQLRSAYGLNGWLWVYSNTEPMSNIFDYLPWYIETKAGWQIVDVKRWKPHGKGLVVSLKSVSDRTAADSLVGANVWISKSQLPQAGVDEYYWSDLKGLIVLGLNDEEQEVNLGQIHELFETGANDVMVVRATADSIDGEERMIPWHKDVVQRVDLEAGRIYVNWGVDF</sequence>
<keyword evidence="2" id="KW-0963">Cytoplasm</keyword>
<dbReference type="SUPFAM" id="SSF50346">
    <property type="entry name" value="PRC-barrel domain"/>
    <property type="match status" value="1"/>
</dbReference>
<dbReference type="SUPFAM" id="SSF50447">
    <property type="entry name" value="Translation proteins"/>
    <property type="match status" value="1"/>
</dbReference>
<dbReference type="PROSITE" id="PS00732">
    <property type="entry name" value="RIBOSOMAL_S16"/>
    <property type="match status" value="1"/>
</dbReference>
<dbReference type="NCBIfam" id="TIGR02273">
    <property type="entry name" value="16S_RimM"/>
    <property type="match status" value="1"/>
</dbReference>
<keyword evidence="5" id="KW-0689">Ribosomal protein</keyword>
<feature type="domain" description="Ribosome maturation factor RimM PRC barrel" evidence="11">
    <location>
        <begin position="179"/>
        <end position="251"/>
    </location>
</feature>